<reference evidence="3" key="1">
    <citation type="journal article" date="2019" name="Int. J. Syst. Evol. Microbiol.">
        <title>The Global Catalogue of Microorganisms (GCM) 10K type strain sequencing project: providing services to taxonomists for standard genome sequencing and annotation.</title>
        <authorList>
            <consortium name="The Broad Institute Genomics Platform"/>
            <consortium name="The Broad Institute Genome Sequencing Center for Infectious Disease"/>
            <person name="Wu L."/>
            <person name="Ma J."/>
        </authorList>
    </citation>
    <scope>NUCLEOTIDE SEQUENCE [LARGE SCALE GENOMIC DNA]</scope>
    <source>
        <strain evidence="3">IBRC-M 10906</strain>
    </source>
</reference>
<sequence>MPGRKELPDTLQRSPRKAQRTWIKAHDSAVETYGEGRRAHQTAFAALKHTYEKVGDRWKPKQGRGPSDEQAKGGAGQKQKKTQGGVDASASKQHLYERARELAIKGRSTMSKSELVQALKKASGRRTAQARKGRKKK</sequence>
<dbReference type="Proteomes" id="UP001597478">
    <property type="component" value="Unassembled WGS sequence"/>
</dbReference>
<dbReference type="SUPFAM" id="SSF140376">
    <property type="entry name" value="ChaB-like"/>
    <property type="match status" value="1"/>
</dbReference>
<protein>
    <submittedName>
        <fullName evidence="2">ChaB family protein</fullName>
    </submittedName>
</protein>
<dbReference type="RefSeq" id="WP_377386117.1">
    <property type="nucleotide sequence ID" value="NZ_JBHSAN010000006.1"/>
</dbReference>
<evidence type="ECO:0000313" key="3">
    <source>
        <dbReference type="Proteomes" id="UP001597478"/>
    </source>
</evidence>
<comment type="caution">
    <text evidence="2">The sequence shown here is derived from an EMBL/GenBank/DDBJ whole genome shotgun (WGS) entry which is preliminary data.</text>
</comment>
<dbReference type="Pfam" id="PF06150">
    <property type="entry name" value="ChaB"/>
    <property type="match status" value="1"/>
</dbReference>
<evidence type="ECO:0000256" key="1">
    <source>
        <dbReference type="SAM" id="MobiDB-lite"/>
    </source>
</evidence>
<feature type="compositionally biased region" description="Basic residues" evidence="1">
    <location>
        <begin position="122"/>
        <end position="137"/>
    </location>
</feature>
<name>A0ABW5W9G6_9PSEU</name>
<feature type="region of interest" description="Disordered" evidence="1">
    <location>
        <begin position="1"/>
        <end position="22"/>
    </location>
</feature>
<keyword evidence="3" id="KW-1185">Reference proteome</keyword>
<dbReference type="Gene3D" id="1.10.1740.70">
    <property type="entry name" value="ChaB"/>
    <property type="match status" value="1"/>
</dbReference>
<feature type="region of interest" description="Disordered" evidence="1">
    <location>
        <begin position="51"/>
        <end position="137"/>
    </location>
</feature>
<proteinExistence type="predicted"/>
<dbReference type="InterPro" id="IPR009317">
    <property type="entry name" value="ChaB"/>
</dbReference>
<dbReference type="EMBL" id="JBHUOF010000007">
    <property type="protein sequence ID" value="MFD2799223.1"/>
    <property type="molecule type" value="Genomic_DNA"/>
</dbReference>
<accession>A0ABW5W9G6</accession>
<feature type="compositionally biased region" description="Basic and acidic residues" evidence="1">
    <location>
        <begin position="94"/>
        <end position="104"/>
    </location>
</feature>
<gene>
    <name evidence="2" type="ORF">ACFS2C_07465</name>
</gene>
<evidence type="ECO:0000313" key="2">
    <source>
        <dbReference type="EMBL" id="MFD2799223.1"/>
    </source>
</evidence>
<organism evidence="2 3">
    <name type="scientific">Prauserella oleivorans</name>
    <dbReference type="NCBI Taxonomy" id="1478153"/>
    <lineage>
        <taxon>Bacteria</taxon>
        <taxon>Bacillati</taxon>
        <taxon>Actinomycetota</taxon>
        <taxon>Actinomycetes</taxon>
        <taxon>Pseudonocardiales</taxon>
        <taxon>Pseudonocardiaceae</taxon>
        <taxon>Prauserella</taxon>
    </lineage>
</organism>
<dbReference type="InterPro" id="IPR037205">
    <property type="entry name" value="ChaB_sf"/>
</dbReference>